<dbReference type="RefSeq" id="WP_148133248.1">
    <property type="nucleotide sequence ID" value="NZ_CP017634.1"/>
</dbReference>
<reference evidence="15 16" key="1">
    <citation type="submission" date="2016-10" db="EMBL/GenBank/DDBJ databases">
        <title>Complete Genome Sequence of Peptococcaceae strain DCMF.</title>
        <authorList>
            <person name="Edwards R.J."/>
            <person name="Holland S.I."/>
            <person name="Deshpande N.P."/>
            <person name="Wong Y.K."/>
            <person name="Ertan H."/>
            <person name="Manefield M."/>
            <person name="Russell T.L."/>
            <person name="Lee M.J."/>
        </authorList>
    </citation>
    <scope>NUCLEOTIDE SEQUENCE [LARGE SCALE GENOMIC DNA]</scope>
    <source>
        <strain evidence="15 16">DCMF</strain>
    </source>
</reference>
<evidence type="ECO:0000313" key="15">
    <source>
        <dbReference type="EMBL" id="ATW24069.1"/>
    </source>
</evidence>
<evidence type="ECO:0000256" key="10">
    <source>
        <dbReference type="ARBA" id="ARBA00042709"/>
    </source>
</evidence>
<evidence type="ECO:0000256" key="1">
    <source>
        <dbReference type="ARBA" id="ARBA00004496"/>
    </source>
</evidence>
<evidence type="ECO:0000256" key="5">
    <source>
        <dbReference type="ARBA" id="ARBA00022490"/>
    </source>
</evidence>
<comment type="subcellular location">
    <subcellularLocation>
        <location evidence="1">Cytoplasm</location>
    </subcellularLocation>
</comment>
<dbReference type="OrthoDB" id="9815331at2"/>
<dbReference type="Gene3D" id="1.10.1040.10">
    <property type="entry name" value="N-(1-d-carboxylethyl)-l-norvaline Dehydrogenase, domain 2"/>
    <property type="match status" value="1"/>
</dbReference>
<comment type="subunit">
    <text evidence="4">Homodimer.</text>
</comment>
<proteinExistence type="inferred from homology"/>
<feature type="binding site" evidence="12">
    <location>
        <begin position="10"/>
        <end position="15"/>
    </location>
    <ligand>
        <name>NAD(+)</name>
        <dbReference type="ChEBI" id="CHEBI:57540"/>
    </ligand>
</feature>
<dbReference type="EC" id="1.1.1.45" evidence="9"/>
<feature type="binding site" evidence="12">
    <location>
        <position position="33"/>
    </location>
    <ligand>
        <name>NAD(+)</name>
        <dbReference type="ChEBI" id="CHEBI:57540"/>
    </ligand>
</feature>
<dbReference type="SUPFAM" id="SSF48179">
    <property type="entry name" value="6-phosphogluconate dehydrogenase C-terminal domain-like"/>
    <property type="match status" value="1"/>
</dbReference>
<keyword evidence="5" id="KW-0963">Cytoplasm</keyword>
<dbReference type="GO" id="GO:0006631">
    <property type="term" value="P:fatty acid metabolic process"/>
    <property type="evidence" value="ECO:0007669"/>
    <property type="project" value="InterPro"/>
</dbReference>
<dbReference type="KEGG" id="fwa:DCMF_04050"/>
<name>A0A3G1KNM8_FORW1</name>
<dbReference type="Pfam" id="PF00725">
    <property type="entry name" value="3HCDH"/>
    <property type="match status" value="1"/>
</dbReference>
<evidence type="ECO:0000256" key="6">
    <source>
        <dbReference type="ARBA" id="ARBA00022553"/>
    </source>
</evidence>
<protein>
    <recommendedName>
        <fullName evidence="10">L-gulonate 3-dehydrogenase</fullName>
        <ecNumber evidence="9">1.1.1.45</ecNumber>
    </recommendedName>
    <alternativeName>
        <fullName evidence="10">L-gulonate 3-dehydrogenase</fullName>
    </alternativeName>
</protein>
<dbReference type="InterPro" id="IPR036291">
    <property type="entry name" value="NAD(P)-bd_dom_sf"/>
</dbReference>
<dbReference type="PIRSF" id="PIRSF000105">
    <property type="entry name" value="HCDH"/>
    <property type="match status" value="1"/>
</dbReference>
<evidence type="ECO:0000256" key="9">
    <source>
        <dbReference type="ARBA" id="ARBA00038962"/>
    </source>
</evidence>
<keyword evidence="16" id="KW-1185">Reference proteome</keyword>
<feature type="domain" description="3-hydroxyacyl-CoA dehydrogenase C-terminal" evidence="13">
    <location>
        <begin position="196"/>
        <end position="295"/>
    </location>
</feature>
<dbReference type="EMBL" id="CP017634">
    <property type="protein sequence ID" value="ATW24069.1"/>
    <property type="molecule type" value="Genomic_DNA"/>
</dbReference>
<dbReference type="SUPFAM" id="SSF51735">
    <property type="entry name" value="NAD(P)-binding Rossmann-fold domains"/>
    <property type="match status" value="1"/>
</dbReference>
<evidence type="ECO:0000256" key="12">
    <source>
        <dbReference type="PIRSR" id="PIRSR000105-2"/>
    </source>
</evidence>
<feature type="binding site" evidence="12">
    <location>
        <position position="129"/>
    </location>
    <ligand>
        <name>NAD(+)</name>
        <dbReference type="ChEBI" id="CHEBI:57540"/>
    </ligand>
</feature>
<keyword evidence="6" id="KW-0597">Phosphoprotein</keyword>
<evidence type="ECO:0000256" key="4">
    <source>
        <dbReference type="ARBA" id="ARBA00011738"/>
    </source>
</evidence>
<dbReference type="InterPro" id="IPR006108">
    <property type="entry name" value="3HC_DH_C"/>
</dbReference>
<dbReference type="InterPro" id="IPR006176">
    <property type="entry name" value="3-OHacyl-CoA_DH_NAD-bd"/>
</dbReference>
<feature type="domain" description="3-hydroxyacyl-CoA dehydrogenase NAD binding" evidence="14">
    <location>
        <begin position="5"/>
        <end position="192"/>
    </location>
</feature>
<dbReference type="AlphaFoldDB" id="A0A3G1KNM8"/>
<dbReference type="InterPro" id="IPR022694">
    <property type="entry name" value="3-OHacyl-CoA_DH"/>
</dbReference>
<evidence type="ECO:0000256" key="11">
    <source>
        <dbReference type="PIRSR" id="PIRSR000105-1"/>
    </source>
</evidence>
<keyword evidence="7" id="KW-0560">Oxidoreductase</keyword>
<dbReference type="Proteomes" id="UP000323521">
    <property type="component" value="Chromosome"/>
</dbReference>
<dbReference type="Pfam" id="PF02737">
    <property type="entry name" value="3HCDH_N"/>
    <property type="match status" value="1"/>
</dbReference>
<evidence type="ECO:0000256" key="2">
    <source>
        <dbReference type="ARBA" id="ARBA00005086"/>
    </source>
</evidence>
<feature type="binding site" evidence="12">
    <location>
        <position position="107"/>
    </location>
    <ligand>
        <name>NAD(+)</name>
        <dbReference type="ChEBI" id="CHEBI:57540"/>
    </ligand>
</feature>
<gene>
    <name evidence="15" type="ORF">DCMF_04050</name>
</gene>
<dbReference type="NCBIfam" id="NF006125">
    <property type="entry name" value="PRK08269.1"/>
    <property type="match status" value="1"/>
</dbReference>
<keyword evidence="8 12" id="KW-0520">NAD</keyword>
<evidence type="ECO:0000256" key="3">
    <source>
        <dbReference type="ARBA" id="ARBA00009463"/>
    </source>
</evidence>
<dbReference type="GO" id="GO:0050104">
    <property type="term" value="F:L-gulonate 3-dehydrogenase activity"/>
    <property type="evidence" value="ECO:0007669"/>
    <property type="project" value="UniProtKB-EC"/>
</dbReference>
<dbReference type="PANTHER" id="PTHR48075">
    <property type="entry name" value="3-HYDROXYACYL-COA DEHYDROGENASE FAMILY PROTEIN"/>
    <property type="match status" value="1"/>
</dbReference>
<sequence>MEKPKIAIVGCGRMGIGIAQVFAYEGFMVNLIDAKERSGEEANEVFRQAGDQIAHHLFFLSNLNILDKKMIAPILQRINFYPSIQMDSALLEADLVFEAVPEVGEIKKTILDQLNRWTKEETIIASTTSTFSVNDLAGQVLHPERFLCTHWLNPAYLMPLVEVSPGEHTSRNTLDQIFRLLESIGKIPVKCNPSPGFIVPRIQALAMNEAARLAEEGVASPEDIDKASRFGFGLRFAVLGLLEFIDWGGGDILYYASNYLKDSFQEDRFSPPQVVVEHMEQGHIGIKSGKGFFDYSQRDMARYQQETIAKFVDLLNHLGLIRPPHQEA</sequence>
<feature type="binding site" evidence="12">
    <location>
        <position position="102"/>
    </location>
    <ligand>
        <name>NAD(+)</name>
        <dbReference type="ChEBI" id="CHEBI:57540"/>
    </ligand>
</feature>
<evidence type="ECO:0000259" key="14">
    <source>
        <dbReference type="Pfam" id="PF02737"/>
    </source>
</evidence>
<accession>A0A3G1KNM8</accession>
<comment type="pathway">
    <text evidence="2">Lipid metabolism; butanoate metabolism.</text>
</comment>
<dbReference type="GO" id="GO:0005737">
    <property type="term" value="C:cytoplasm"/>
    <property type="evidence" value="ECO:0007669"/>
    <property type="project" value="UniProtKB-SubCell"/>
</dbReference>
<comment type="similarity">
    <text evidence="3">Belongs to the 3-hydroxyacyl-CoA dehydrogenase family.</text>
</comment>
<feature type="binding site" evidence="12">
    <location>
        <position position="153"/>
    </location>
    <ligand>
        <name>NAD(+)</name>
        <dbReference type="ChEBI" id="CHEBI:57540"/>
    </ligand>
</feature>
<dbReference type="GO" id="GO:0070403">
    <property type="term" value="F:NAD+ binding"/>
    <property type="evidence" value="ECO:0007669"/>
    <property type="project" value="InterPro"/>
</dbReference>
<organism evidence="15 16">
    <name type="scientific">Formimonas warabiya</name>
    <dbReference type="NCBI Taxonomy" id="1761012"/>
    <lineage>
        <taxon>Bacteria</taxon>
        <taxon>Bacillati</taxon>
        <taxon>Bacillota</taxon>
        <taxon>Clostridia</taxon>
        <taxon>Eubacteriales</taxon>
        <taxon>Peptococcaceae</taxon>
        <taxon>Candidatus Formimonas</taxon>
    </lineage>
</organism>
<evidence type="ECO:0000256" key="7">
    <source>
        <dbReference type="ARBA" id="ARBA00023002"/>
    </source>
</evidence>
<dbReference type="InterPro" id="IPR013328">
    <property type="entry name" value="6PGD_dom2"/>
</dbReference>
<feature type="binding site" evidence="12">
    <location>
        <position position="287"/>
    </location>
    <ligand>
        <name>NAD(+)</name>
        <dbReference type="ChEBI" id="CHEBI:57540"/>
    </ligand>
</feature>
<dbReference type="InterPro" id="IPR008927">
    <property type="entry name" value="6-PGluconate_DH-like_C_sf"/>
</dbReference>
<feature type="site" description="Important for catalytic activity" evidence="11">
    <location>
        <position position="150"/>
    </location>
</feature>
<dbReference type="Gene3D" id="3.40.50.720">
    <property type="entry name" value="NAD(P)-binding Rossmann-like Domain"/>
    <property type="match status" value="1"/>
</dbReference>
<evidence type="ECO:0000313" key="16">
    <source>
        <dbReference type="Proteomes" id="UP000323521"/>
    </source>
</evidence>
<evidence type="ECO:0000256" key="8">
    <source>
        <dbReference type="ARBA" id="ARBA00023027"/>
    </source>
</evidence>
<dbReference type="PANTHER" id="PTHR48075:SF1">
    <property type="entry name" value="LAMBDA-CRYSTALLIN HOMOLOG"/>
    <property type="match status" value="1"/>
</dbReference>
<evidence type="ECO:0000259" key="13">
    <source>
        <dbReference type="Pfam" id="PF00725"/>
    </source>
</evidence>